<keyword evidence="1" id="KW-0472">Membrane</keyword>
<dbReference type="Pfam" id="PF12801">
    <property type="entry name" value="Fer4_5"/>
    <property type="match status" value="2"/>
</dbReference>
<feature type="domain" description="FMN-binding" evidence="2">
    <location>
        <begin position="89"/>
        <end position="170"/>
    </location>
</feature>
<dbReference type="EMBL" id="BAZW01000046">
    <property type="protein sequence ID" value="GAO31382.1"/>
    <property type="molecule type" value="Genomic_DNA"/>
</dbReference>
<evidence type="ECO:0000259" key="2">
    <source>
        <dbReference type="SMART" id="SM00900"/>
    </source>
</evidence>
<keyword evidence="4" id="KW-1185">Reference proteome</keyword>
<organism evidence="3 4">
    <name type="scientific">Geofilum rubicundum JCM 15548</name>
    <dbReference type="NCBI Taxonomy" id="1236989"/>
    <lineage>
        <taxon>Bacteria</taxon>
        <taxon>Pseudomonadati</taxon>
        <taxon>Bacteroidota</taxon>
        <taxon>Bacteroidia</taxon>
        <taxon>Marinilabiliales</taxon>
        <taxon>Marinilabiliaceae</taxon>
        <taxon>Geofilum</taxon>
    </lineage>
</organism>
<dbReference type="GO" id="GO:0010181">
    <property type="term" value="F:FMN binding"/>
    <property type="evidence" value="ECO:0007669"/>
    <property type="project" value="InterPro"/>
</dbReference>
<protein>
    <submittedName>
        <fullName evidence="3">Transcriptional regulator, putative</fullName>
    </submittedName>
</protein>
<feature type="transmembrane region" description="Helical" evidence="1">
    <location>
        <begin position="213"/>
        <end position="236"/>
    </location>
</feature>
<dbReference type="RefSeq" id="WP_062127474.1">
    <property type="nucleotide sequence ID" value="NZ_BAZW01000046.1"/>
</dbReference>
<dbReference type="OrthoDB" id="9806398at2"/>
<dbReference type="SMART" id="SM00900">
    <property type="entry name" value="FMN_bind"/>
    <property type="match status" value="1"/>
</dbReference>
<evidence type="ECO:0000256" key="1">
    <source>
        <dbReference type="SAM" id="Phobius"/>
    </source>
</evidence>
<comment type="caution">
    <text evidence="3">The sequence shown here is derived from an EMBL/GenBank/DDBJ whole genome shotgun (WGS) entry which is preliminary data.</text>
</comment>
<sequence>MNKQQIKVTAYQYFLVVILLAALAYRGGRDFLFHKNEMEVTVSLEDIQGVFPAAASYDQNRHGVYDVYGNDGNKLGSVLLSSDYSQQFGYGGKVPLLIGVDDNLTITKITLLPNNETEYYMEAINGNQFIGKWQGVNLEDAMELQVDVISGATHTSNAVISGVRQTASSVMGSGASVVTETRLWTRIKDVLFLSLMLLSLVMAYRKGMAKYRIIYMFLVLVIMGLILNNALSVQLLNGWLLDGFSWRVNWQSSVIFVLALSISFVGKRKFYCNYLCPMGALQELTNRYTPFKKRNLPTRFMGITAREIYLTLIAGTLLIGFTPELSYLEPFMFFSFRIIGTGLIIFGLMVVLLSLFFNKPWCSVCPTGCLIDTISYKKAKNVDF</sequence>
<keyword evidence="1" id="KW-1133">Transmembrane helix</keyword>
<dbReference type="InterPro" id="IPR017896">
    <property type="entry name" value="4Fe4S_Fe-S-bd"/>
</dbReference>
<gene>
    <name evidence="3" type="ORF">JCM15548_13738</name>
</gene>
<evidence type="ECO:0000313" key="3">
    <source>
        <dbReference type="EMBL" id="GAO31382.1"/>
    </source>
</evidence>
<reference evidence="3 4" key="1">
    <citation type="journal article" date="2015" name="Microbes Environ.">
        <title>Distribution and evolution of nitrogen fixation genes in the phylum bacteroidetes.</title>
        <authorList>
            <person name="Inoue J."/>
            <person name="Oshima K."/>
            <person name="Suda W."/>
            <person name="Sakamoto M."/>
            <person name="Iino T."/>
            <person name="Noda S."/>
            <person name="Hongoh Y."/>
            <person name="Hattori M."/>
            <person name="Ohkuma M."/>
        </authorList>
    </citation>
    <scope>NUCLEOTIDE SEQUENCE [LARGE SCALE GENOMIC DNA]</scope>
    <source>
        <strain evidence="3">JCM 15548</strain>
    </source>
</reference>
<feature type="transmembrane region" description="Helical" evidence="1">
    <location>
        <begin position="308"/>
        <end position="328"/>
    </location>
</feature>
<dbReference type="GO" id="GO:0016020">
    <property type="term" value="C:membrane"/>
    <property type="evidence" value="ECO:0007669"/>
    <property type="project" value="InterPro"/>
</dbReference>
<evidence type="ECO:0000313" key="4">
    <source>
        <dbReference type="Proteomes" id="UP000032900"/>
    </source>
</evidence>
<feature type="transmembrane region" description="Helical" evidence="1">
    <location>
        <begin position="248"/>
        <end position="265"/>
    </location>
</feature>
<name>A0A0E9M0Q5_9BACT</name>
<proteinExistence type="predicted"/>
<dbReference type="AlphaFoldDB" id="A0A0E9M0Q5"/>
<feature type="transmembrane region" description="Helical" evidence="1">
    <location>
        <begin position="334"/>
        <end position="357"/>
    </location>
</feature>
<keyword evidence="1" id="KW-0812">Transmembrane</keyword>
<dbReference type="Proteomes" id="UP000032900">
    <property type="component" value="Unassembled WGS sequence"/>
</dbReference>
<dbReference type="Pfam" id="PF04205">
    <property type="entry name" value="FMN_bind"/>
    <property type="match status" value="1"/>
</dbReference>
<dbReference type="InterPro" id="IPR007329">
    <property type="entry name" value="FMN-bd"/>
</dbReference>
<dbReference type="STRING" id="1236989.JCM15548_13738"/>
<accession>A0A0E9M0Q5</accession>